<gene>
    <name evidence="1" type="ORF">pdam_00013224</name>
</gene>
<keyword evidence="2" id="KW-1185">Reference proteome</keyword>
<dbReference type="EMBL" id="RCHS01001908">
    <property type="protein sequence ID" value="RMX50687.1"/>
    <property type="molecule type" value="Genomic_DNA"/>
</dbReference>
<comment type="caution">
    <text evidence="1">The sequence shown here is derived from an EMBL/GenBank/DDBJ whole genome shotgun (WGS) entry which is preliminary data.</text>
</comment>
<proteinExistence type="predicted"/>
<reference evidence="1 2" key="1">
    <citation type="journal article" date="2018" name="Sci. Rep.">
        <title>Comparative analysis of the Pocillopora damicornis genome highlights role of immune system in coral evolution.</title>
        <authorList>
            <person name="Cunning R."/>
            <person name="Bay R.A."/>
            <person name="Gillette P."/>
            <person name="Baker A.C."/>
            <person name="Traylor-Knowles N."/>
        </authorList>
    </citation>
    <scope>NUCLEOTIDE SEQUENCE [LARGE SCALE GENOMIC DNA]</scope>
    <source>
        <strain evidence="1">RSMAS</strain>
        <tissue evidence="1">Whole animal</tissue>
    </source>
</reference>
<sequence>MLGCRPLDERRKVELSDEIGFCKVYDSLKEAVKDCGIYLEYGGPEEDNCWEMGSVEVKQIDRGSSKIKRPTSHLSNPIDKTSTEVQLSFYVDHLRDRKLNCNKDLRKSMKKTKPSFEKKTSNALKADSIIQRVTFNPNRVLPGEVLRVPAPRFYDDVVLVPGCLSFIFDLTARGESNNFLVNNVSRALVDRLKT</sequence>
<evidence type="ECO:0000313" key="1">
    <source>
        <dbReference type="EMBL" id="RMX50687.1"/>
    </source>
</evidence>
<organism evidence="1 2">
    <name type="scientific">Pocillopora damicornis</name>
    <name type="common">Cauliflower coral</name>
    <name type="synonym">Millepora damicornis</name>
    <dbReference type="NCBI Taxonomy" id="46731"/>
    <lineage>
        <taxon>Eukaryota</taxon>
        <taxon>Metazoa</taxon>
        <taxon>Cnidaria</taxon>
        <taxon>Anthozoa</taxon>
        <taxon>Hexacorallia</taxon>
        <taxon>Scleractinia</taxon>
        <taxon>Astrocoeniina</taxon>
        <taxon>Pocilloporidae</taxon>
        <taxon>Pocillopora</taxon>
    </lineage>
</organism>
<protein>
    <submittedName>
        <fullName evidence="1">Uncharacterized protein</fullName>
    </submittedName>
</protein>
<dbReference type="Proteomes" id="UP000275408">
    <property type="component" value="Unassembled WGS sequence"/>
</dbReference>
<accession>A0A3M6UAK1</accession>
<dbReference type="AlphaFoldDB" id="A0A3M6UAK1"/>
<name>A0A3M6UAK1_POCDA</name>
<evidence type="ECO:0000313" key="2">
    <source>
        <dbReference type="Proteomes" id="UP000275408"/>
    </source>
</evidence>